<proteinExistence type="predicted"/>
<evidence type="ECO:0000313" key="3">
    <source>
        <dbReference type="EMBL" id="TGZ79998.1"/>
    </source>
</evidence>
<dbReference type="InParanoid" id="A0A4S2MTZ0"/>
<feature type="region of interest" description="Disordered" evidence="2">
    <location>
        <begin position="112"/>
        <end position="214"/>
    </location>
</feature>
<name>A0A4S2MTZ0_9PEZI</name>
<feature type="compositionally biased region" description="Low complexity" evidence="2">
    <location>
        <begin position="183"/>
        <end position="203"/>
    </location>
</feature>
<accession>A0A4S2MTZ0</accession>
<sequence>MSTREAELMQDVARLDEALKERVRAEGKREVEVEEAWGRVDVLLKLLDGQKKDHQRERERFEAVIGNLGKQLEAAQSQVMMTVREIENKQMATTALLTQLIDLIAGLPNTLTPIEIRPPSPSAPPSSPSPAHAPPKSPTPAPPPTQPSKPGLQEGKLVFSIPAGGVSGSSLAPPPPKPPQPTQPAWTPIGSSSSTNKTTTKNNNGKEQQGKLAIDRDMILLPLDGMTPKHRKRIRKRVRDAKEEDVAKVVEEIWNRHGGAWAVKGKGKVKA</sequence>
<keyword evidence="1" id="KW-0175">Coiled coil</keyword>
<dbReference type="Proteomes" id="UP000298138">
    <property type="component" value="Unassembled WGS sequence"/>
</dbReference>
<keyword evidence="4" id="KW-1185">Reference proteome</keyword>
<reference evidence="3 4" key="1">
    <citation type="submission" date="2019-04" db="EMBL/GenBank/DDBJ databases">
        <title>Comparative genomics and transcriptomics to analyze fruiting body development in filamentous ascomycetes.</title>
        <authorList>
            <consortium name="DOE Joint Genome Institute"/>
            <person name="Lutkenhaus R."/>
            <person name="Traeger S."/>
            <person name="Breuer J."/>
            <person name="Kuo A."/>
            <person name="Lipzen A."/>
            <person name="Pangilinan J."/>
            <person name="Dilworth D."/>
            <person name="Sandor L."/>
            <person name="Poggeler S."/>
            <person name="Barry K."/>
            <person name="Grigoriev I.V."/>
            <person name="Nowrousian M."/>
        </authorList>
    </citation>
    <scope>NUCLEOTIDE SEQUENCE [LARGE SCALE GENOMIC DNA]</scope>
    <source>
        <strain evidence="3 4">CBS 389.68</strain>
    </source>
</reference>
<organism evidence="3 4">
    <name type="scientific">Ascodesmis nigricans</name>
    <dbReference type="NCBI Taxonomy" id="341454"/>
    <lineage>
        <taxon>Eukaryota</taxon>
        <taxon>Fungi</taxon>
        <taxon>Dikarya</taxon>
        <taxon>Ascomycota</taxon>
        <taxon>Pezizomycotina</taxon>
        <taxon>Pezizomycetes</taxon>
        <taxon>Pezizales</taxon>
        <taxon>Ascodesmidaceae</taxon>
        <taxon>Ascodesmis</taxon>
    </lineage>
</organism>
<feature type="coiled-coil region" evidence="1">
    <location>
        <begin position="44"/>
        <end position="78"/>
    </location>
</feature>
<dbReference type="EMBL" id="ML220127">
    <property type="protein sequence ID" value="TGZ79998.1"/>
    <property type="molecule type" value="Genomic_DNA"/>
</dbReference>
<dbReference type="AlphaFoldDB" id="A0A4S2MTZ0"/>
<evidence type="ECO:0000313" key="4">
    <source>
        <dbReference type="Proteomes" id="UP000298138"/>
    </source>
</evidence>
<feature type="compositionally biased region" description="Pro residues" evidence="2">
    <location>
        <begin position="172"/>
        <end position="182"/>
    </location>
</feature>
<evidence type="ECO:0000256" key="2">
    <source>
        <dbReference type="SAM" id="MobiDB-lite"/>
    </source>
</evidence>
<evidence type="ECO:0000256" key="1">
    <source>
        <dbReference type="SAM" id="Coils"/>
    </source>
</evidence>
<gene>
    <name evidence="3" type="ORF">EX30DRAFT_341849</name>
</gene>
<dbReference type="STRING" id="341454.A0A4S2MTZ0"/>
<feature type="compositionally biased region" description="Pro residues" evidence="2">
    <location>
        <begin position="116"/>
        <end position="147"/>
    </location>
</feature>
<protein>
    <submittedName>
        <fullName evidence="3">Uncharacterized protein</fullName>
    </submittedName>
</protein>